<comment type="similarity">
    <text evidence="4">Belongs to the SIMIBI class G3E GTPase family. ZNG1 subfamily.</text>
</comment>
<dbReference type="EMBL" id="BEYU01000029">
    <property type="protein sequence ID" value="GBG27313.1"/>
    <property type="molecule type" value="Genomic_DNA"/>
</dbReference>
<evidence type="ECO:0000256" key="4">
    <source>
        <dbReference type="ARBA" id="ARBA00034320"/>
    </source>
</evidence>
<dbReference type="GO" id="GO:0005737">
    <property type="term" value="C:cytoplasm"/>
    <property type="evidence" value="ECO:0007669"/>
    <property type="project" value="TreeGrafter"/>
</dbReference>
<keyword evidence="9" id="KW-1185">Reference proteome</keyword>
<comment type="caution">
    <text evidence="8">The sequence shown here is derived from an EMBL/GenBank/DDBJ whole genome shotgun (WGS) entry which is preliminary data.</text>
</comment>
<dbReference type="SMART" id="SM00833">
    <property type="entry name" value="CobW_C"/>
    <property type="match status" value="1"/>
</dbReference>
<dbReference type="InterPro" id="IPR036627">
    <property type="entry name" value="CobW-likC_sf"/>
</dbReference>
<evidence type="ECO:0000256" key="3">
    <source>
        <dbReference type="ARBA" id="ARBA00023186"/>
    </source>
</evidence>
<feature type="region of interest" description="Disordered" evidence="6">
    <location>
        <begin position="1"/>
        <end position="29"/>
    </location>
</feature>
<dbReference type="Pfam" id="PF02492">
    <property type="entry name" value="cobW"/>
    <property type="match status" value="1"/>
</dbReference>
<dbReference type="Gene3D" id="3.30.1220.10">
    <property type="entry name" value="CobW-like, C-terminal domain"/>
    <property type="match status" value="1"/>
</dbReference>
<keyword evidence="2" id="KW-0378">Hydrolase</keyword>
<gene>
    <name evidence="8" type="ORF">FCC1311_035352</name>
</gene>
<dbReference type="Proteomes" id="UP000241890">
    <property type="component" value="Unassembled WGS sequence"/>
</dbReference>
<dbReference type="PANTHER" id="PTHR13748:SF62">
    <property type="entry name" value="COBW DOMAIN-CONTAINING PROTEIN"/>
    <property type="match status" value="1"/>
</dbReference>
<dbReference type="OrthoDB" id="258627at2759"/>
<protein>
    <submittedName>
        <fullName evidence="8">COBW domain-containing protein 1</fullName>
    </submittedName>
</protein>
<comment type="catalytic activity">
    <reaction evidence="5">
        <text>GTP + H2O = GDP + phosphate + H(+)</text>
        <dbReference type="Rhea" id="RHEA:19669"/>
        <dbReference type="ChEBI" id="CHEBI:15377"/>
        <dbReference type="ChEBI" id="CHEBI:15378"/>
        <dbReference type="ChEBI" id="CHEBI:37565"/>
        <dbReference type="ChEBI" id="CHEBI:43474"/>
        <dbReference type="ChEBI" id="CHEBI:58189"/>
    </reaction>
    <physiologicalReaction direction="left-to-right" evidence="5">
        <dbReference type="Rhea" id="RHEA:19670"/>
    </physiologicalReaction>
</comment>
<evidence type="ECO:0000256" key="1">
    <source>
        <dbReference type="ARBA" id="ARBA00022741"/>
    </source>
</evidence>
<evidence type="ECO:0000256" key="5">
    <source>
        <dbReference type="ARBA" id="ARBA00049117"/>
    </source>
</evidence>
<feature type="compositionally biased region" description="Basic and acidic residues" evidence="6">
    <location>
        <begin position="284"/>
        <end position="293"/>
    </location>
</feature>
<organism evidence="8 9">
    <name type="scientific">Hondaea fermentalgiana</name>
    <dbReference type="NCBI Taxonomy" id="2315210"/>
    <lineage>
        <taxon>Eukaryota</taxon>
        <taxon>Sar</taxon>
        <taxon>Stramenopiles</taxon>
        <taxon>Bigyra</taxon>
        <taxon>Labyrinthulomycetes</taxon>
        <taxon>Thraustochytrida</taxon>
        <taxon>Thraustochytriidae</taxon>
        <taxon>Hondaea</taxon>
    </lineage>
</organism>
<keyword evidence="3" id="KW-0143">Chaperone</keyword>
<feature type="domain" description="CobW C-terminal" evidence="7">
    <location>
        <begin position="309"/>
        <end position="409"/>
    </location>
</feature>
<dbReference type="InterPro" id="IPR027417">
    <property type="entry name" value="P-loop_NTPase"/>
</dbReference>
<evidence type="ECO:0000313" key="8">
    <source>
        <dbReference type="EMBL" id="GBG27313.1"/>
    </source>
</evidence>
<evidence type="ECO:0000256" key="6">
    <source>
        <dbReference type="SAM" id="MobiDB-lite"/>
    </source>
</evidence>
<dbReference type="Pfam" id="PF07683">
    <property type="entry name" value="CobW_C"/>
    <property type="match status" value="1"/>
</dbReference>
<feature type="region of interest" description="Disordered" evidence="6">
    <location>
        <begin position="263"/>
        <end position="300"/>
    </location>
</feature>
<evidence type="ECO:0000256" key="2">
    <source>
        <dbReference type="ARBA" id="ARBA00022801"/>
    </source>
</evidence>
<feature type="compositionally biased region" description="Low complexity" evidence="6">
    <location>
        <begin position="1"/>
        <end position="14"/>
    </location>
</feature>
<dbReference type="InterPro" id="IPR051316">
    <property type="entry name" value="Zinc-reg_GTPase_activator"/>
</dbReference>
<evidence type="ECO:0000259" key="7">
    <source>
        <dbReference type="SMART" id="SM00833"/>
    </source>
</evidence>
<dbReference type="InParanoid" id="A0A2R5GFB2"/>
<dbReference type="InterPro" id="IPR011629">
    <property type="entry name" value="CobW-like_C"/>
</dbReference>
<dbReference type="FunCoup" id="A0A2R5GFB2">
    <property type="interactions" value="10"/>
</dbReference>
<name>A0A2R5GFB2_9STRA</name>
<dbReference type="PANTHER" id="PTHR13748">
    <property type="entry name" value="COBW-RELATED"/>
    <property type="match status" value="1"/>
</dbReference>
<feature type="compositionally biased region" description="Low complexity" evidence="6">
    <location>
        <begin position="267"/>
        <end position="279"/>
    </location>
</feature>
<dbReference type="GO" id="GO:0016787">
    <property type="term" value="F:hydrolase activity"/>
    <property type="evidence" value="ECO:0007669"/>
    <property type="project" value="UniProtKB-KW"/>
</dbReference>
<dbReference type="GO" id="GO:0000166">
    <property type="term" value="F:nucleotide binding"/>
    <property type="evidence" value="ECO:0007669"/>
    <property type="project" value="UniProtKB-KW"/>
</dbReference>
<accession>A0A2R5GFB2</accession>
<proteinExistence type="inferred from homology"/>
<dbReference type="SUPFAM" id="SSF52540">
    <property type="entry name" value="P-loop containing nucleoside triphosphate hydrolases"/>
    <property type="match status" value="1"/>
</dbReference>
<dbReference type="InterPro" id="IPR003495">
    <property type="entry name" value="CobW/HypB/UreG_nucleotide-bd"/>
</dbReference>
<sequence>MAAMANANADAATAKTGTTEEQEPGTRRTPVTILTGLLGAGKTTLLRGLLNGDHGRRLAVIENEFGDEKGIERLIARDQEGASVDLEDLFVELSNGCVCCAVKDDLVTTLEGLLERSNKFDQIVVETTGVADPGPLAGIFWLDEALESRIFLDGIVAVADAKNLHRHVDDPRKQAGSGVVNEAVKQLGYADRIVLNKTDLVDEEGLEAARSRVKEINALAQVHETSYSKVDPEFVLDVRGYTTISETSGHQLSALQRELLAQEPGQSAAVSEESGAAGSAAGGHKHEHEHDGECDASCESAHGRHDASITSCVVRVGSLGLNQAKLESWLGKMLWEPSGGVEIFRVKGIVNIASSDHVHILQGVHETFEIDASQEAWGSKTFPERDTRIVFIGRNLDVAALTTGLREEAAE</sequence>
<reference evidence="8 9" key="1">
    <citation type="submission" date="2017-12" db="EMBL/GenBank/DDBJ databases">
        <title>Sequencing, de novo assembly and annotation of complete genome of a new Thraustochytrid species, strain FCC1311.</title>
        <authorList>
            <person name="Sedici K."/>
            <person name="Godart F."/>
            <person name="Aiese Cigliano R."/>
            <person name="Sanseverino W."/>
            <person name="Barakat M."/>
            <person name="Ortet P."/>
            <person name="Marechal E."/>
            <person name="Cagnac O."/>
            <person name="Amato A."/>
        </authorList>
    </citation>
    <scope>NUCLEOTIDE SEQUENCE [LARGE SCALE GENOMIC DNA]</scope>
</reference>
<dbReference type="Gene3D" id="3.40.50.300">
    <property type="entry name" value="P-loop containing nucleotide triphosphate hydrolases"/>
    <property type="match status" value="1"/>
</dbReference>
<evidence type="ECO:0000313" key="9">
    <source>
        <dbReference type="Proteomes" id="UP000241890"/>
    </source>
</evidence>
<dbReference type="SUPFAM" id="SSF90002">
    <property type="entry name" value="Hypothetical protein YjiA, C-terminal domain"/>
    <property type="match status" value="1"/>
</dbReference>
<dbReference type="AlphaFoldDB" id="A0A2R5GFB2"/>
<dbReference type="CDD" id="cd03112">
    <property type="entry name" value="CobW-like"/>
    <property type="match status" value="1"/>
</dbReference>
<keyword evidence="1" id="KW-0547">Nucleotide-binding</keyword>